<keyword evidence="4" id="KW-1185">Reference proteome</keyword>
<dbReference type="Proteomes" id="UP001597282">
    <property type="component" value="Unassembled WGS sequence"/>
</dbReference>
<evidence type="ECO:0000256" key="1">
    <source>
        <dbReference type="ARBA" id="ARBA00006547"/>
    </source>
</evidence>
<dbReference type="Gene3D" id="3.30.2140.20">
    <property type="match status" value="1"/>
</dbReference>
<evidence type="ECO:0000256" key="2">
    <source>
        <dbReference type="RuleBase" id="RU003452"/>
    </source>
</evidence>
<dbReference type="InterPro" id="IPR053710">
    <property type="entry name" value="Arylamine_NAT_domain_sf"/>
</dbReference>
<dbReference type="PANTHER" id="PTHR11786:SF0">
    <property type="entry name" value="ARYLAMINE N-ACETYLTRANSFERASE 4-RELATED"/>
    <property type="match status" value="1"/>
</dbReference>
<dbReference type="InterPro" id="IPR001447">
    <property type="entry name" value="Arylamine_N-AcTrfase"/>
</dbReference>
<dbReference type="PANTHER" id="PTHR11786">
    <property type="entry name" value="N-HYDROXYARYLAMINE O-ACETYLTRANSFERASE"/>
    <property type="match status" value="1"/>
</dbReference>
<comment type="similarity">
    <text evidence="1 2">Belongs to the arylamine N-acetyltransferase family.</text>
</comment>
<accession>A0ABW4C964</accession>
<evidence type="ECO:0000313" key="4">
    <source>
        <dbReference type="Proteomes" id="UP001597282"/>
    </source>
</evidence>
<dbReference type="SUPFAM" id="SSF54001">
    <property type="entry name" value="Cysteine proteinases"/>
    <property type="match status" value="1"/>
</dbReference>
<comment type="caution">
    <text evidence="3">The sequence shown here is derived from an EMBL/GenBank/DDBJ whole genome shotgun (WGS) entry which is preliminary data.</text>
</comment>
<dbReference type="EMBL" id="JBHTNU010000002">
    <property type="protein sequence ID" value="MFD1426031.1"/>
    <property type="molecule type" value="Genomic_DNA"/>
</dbReference>
<dbReference type="Pfam" id="PF00797">
    <property type="entry name" value="Acetyltransf_2"/>
    <property type="match status" value="1"/>
</dbReference>
<dbReference type="InterPro" id="IPR038765">
    <property type="entry name" value="Papain-like_cys_pep_sf"/>
</dbReference>
<evidence type="ECO:0000313" key="3">
    <source>
        <dbReference type="EMBL" id="MFD1426031.1"/>
    </source>
</evidence>
<protein>
    <submittedName>
        <fullName evidence="3">Arylamine N-acetyltransferase</fullName>
    </submittedName>
</protein>
<dbReference type="RefSeq" id="WP_380163028.1">
    <property type="nucleotide sequence ID" value="NZ_JBHTNU010000002.1"/>
</dbReference>
<organism evidence="3 4">
    <name type="scientific">Kroppenstedtia sanguinis</name>
    <dbReference type="NCBI Taxonomy" id="1380684"/>
    <lineage>
        <taxon>Bacteria</taxon>
        <taxon>Bacillati</taxon>
        <taxon>Bacillota</taxon>
        <taxon>Bacilli</taxon>
        <taxon>Bacillales</taxon>
        <taxon>Thermoactinomycetaceae</taxon>
        <taxon>Kroppenstedtia</taxon>
    </lineage>
</organism>
<dbReference type="PRINTS" id="PR01543">
    <property type="entry name" value="ANATRNSFRASE"/>
</dbReference>
<name>A0ABW4C964_9BACL</name>
<gene>
    <name evidence="3" type="ORF">ACFQ4Y_03655</name>
</gene>
<sequence>MDLKSYLERIEAIRPEKPDFAGLEYLQRQHLLTVPFENLDILRKVPIQLDESQIYDKVVHRHRGGFCYELNGLFYRLLESLGYQTRLVAGTVKKEEGWALADSHATLLVELDGWWLVDVGFGDSARLPLPLTGEERTDVSGRYRVVPVAEQEGVYDLQRKRASESWLTRLRFSTTPKKLWEFAPQCQFNQTSPDSPFTGKSVVTLPTTEGRITLSGNTLVVTQGDTKQKEEIPSSSLPQLLRERFGIIL</sequence>
<proteinExistence type="inferred from homology"/>
<reference evidence="4" key="1">
    <citation type="journal article" date="2019" name="Int. J. Syst. Evol. Microbiol.">
        <title>The Global Catalogue of Microorganisms (GCM) 10K type strain sequencing project: providing services to taxonomists for standard genome sequencing and annotation.</title>
        <authorList>
            <consortium name="The Broad Institute Genomics Platform"/>
            <consortium name="The Broad Institute Genome Sequencing Center for Infectious Disease"/>
            <person name="Wu L."/>
            <person name="Ma J."/>
        </authorList>
    </citation>
    <scope>NUCLEOTIDE SEQUENCE [LARGE SCALE GENOMIC DNA]</scope>
    <source>
        <strain evidence="4">S1</strain>
    </source>
</reference>